<accession>A0A0B1P0V2</accession>
<dbReference type="GO" id="GO:0051598">
    <property type="term" value="P:meiotic recombination checkpoint signaling"/>
    <property type="evidence" value="ECO:0007669"/>
    <property type="project" value="TreeGrafter"/>
</dbReference>
<dbReference type="Pfam" id="PF00004">
    <property type="entry name" value="AAA"/>
    <property type="match status" value="1"/>
</dbReference>
<evidence type="ECO:0000259" key="3">
    <source>
        <dbReference type="SMART" id="SM00382"/>
    </source>
</evidence>
<dbReference type="PANTHER" id="PTHR45991:SF1">
    <property type="entry name" value="PACHYTENE CHECKPOINT PROTEIN 2 HOMOLOG"/>
    <property type="match status" value="1"/>
</dbReference>
<proteinExistence type="predicted"/>
<dbReference type="GO" id="GO:0016887">
    <property type="term" value="F:ATP hydrolysis activity"/>
    <property type="evidence" value="ECO:0007669"/>
    <property type="project" value="InterPro"/>
</dbReference>
<dbReference type="InterPro" id="IPR003593">
    <property type="entry name" value="AAA+_ATPase"/>
</dbReference>
<dbReference type="OMA" id="FLFTSNM"/>
<evidence type="ECO:0000256" key="2">
    <source>
        <dbReference type="ARBA" id="ARBA00022840"/>
    </source>
</evidence>
<dbReference type="SUPFAM" id="SSF52540">
    <property type="entry name" value="P-loop containing nucleoside triphosphate hydrolases"/>
    <property type="match status" value="1"/>
</dbReference>
<dbReference type="STRING" id="52586.A0A0B1P0V2"/>
<name>A0A0B1P0V2_UNCNE</name>
<dbReference type="HOGENOM" id="CLU_028208_1_0_1"/>
<evidence type="ECO:0000256" key="1">
    <source>
        <dbReference type="ARBA" id="ARBA00022741"/>
    </source>
</evidence>
<dbReference type="AlphaFoldDB" id="A0A0B1P0V2"/>
<keyword evidence="5" id="KW-1185">Reference proteome</keyword>
<dbReference type="EMBL" id="JNVN01002541">
    <property type="protein sequence ID" value="KHJ31843.1"/>
    <property type="molecule type" value="Genomic_DNA"/>
</dbReference>
<gene>
    <name evidence="4" type="ORF">EV44_g5464</name>
</gene>
<dbReference type="InterPro" id="IPR003959">
    <property type="entry name" value="ATPase_AAA_core"/>
</dbReference>
<dbReference type="Gene3D" id="3.40.50.300">
    <property type="entry name" value="P-loop containing nucleotide triphosphate hydrolases"/>
    <property type="match status" value="1"/>
</dbReference>
<dbReference type="GO" id="GO:0005694">
    <property type="term" value="C:chromosome"/>
    <property type="evidence" value="ECO:0007669"/>
    <property type="project" value="TreeGrafter"/>
</dbReference>
<evidence type="ECO:0000313" key="4">
    <source>
        <dbReference type="EMBL" id="KHJ31843.1"/>
    </source>
</evidence>
<dbReference type="SMART" id="SM00382">
    <property type="entry name" value="AAA"/>
    <property type="match status" value="1"/>
</dbReference>
<reference evidence="4 5" key="1">
    <citation type="journal article" date="2014" name="BMC Genomics">
        <title>Adaptive genomic structural variation in the grape powdery mildew pathogen, Erysiphe necator.</title>
        <authorList>
            <person name="Jones L."/>
            <person name="Riaz S."/>
            <person name="Morales-Cruz A."/>
            <person name="Amrine K.C."/>
            <person name="McGuire B."/>
            <person name="Gubler W.D."/>
            <person name="Walker M.A."/>
            <person name="Cantu D."/>
        </authorList>
    </citation>
    <scope>NUCLEOTIDE SEQUENCE [LARGE SCALE GENOMIC DNA]</scope>
    <source>
        <strain evidence="5">c</strain>
    </source>
</reference>
<feature type="domain" description="AAA+ ATPase" evidence="3">
    <location>
        <begin position="163"/>
        <end position="318"/>
    </location>
</feature>
<organism evidence="4 5">
    <name type="scientific">Uncinula necator</name>
    <name type="common">Grape powdery mildew</name>
    <dbReference type="NCBI Taxonomy" id="52586"/>
    <lineage>
        <taxon>Eukaryota</taxon>
        <taxon>Fungi</taxon>
        <taxon>Dikarya</taxon>
        <taxon>Ascomycota</taxon>
        <taxon>Pezizomycotina</taxon>
        <taxon>Leotiomycetes</taxon>
        <taxon>Erysiphales</taxon>
        <taxon>Erysiphaceae</taxon>
        <taxon>Erysiphe</taxon>
    </lineage>
</organism>
<dbReference type="Proteomes" id="UP000030854">
    <property type="component" value="Unassembled WGS sequence"/>
</dbReference>
<dbReference type="InterPro" id="IPR027417">
    <property type="entry name" value="P-loop_NTPase"/>
</dbReference>
<dbReference type="PANTHER" id="PTHR45991">
    <property type="entry name" value="PACHYTENE CHECKPOINT PROTEIN 2"/>
    <property type="match status" value="1"/>
</dbReference>
<dbReference type="InterPro" id="IPR044539">
    <property type="entry name" value="Pch2-like"/>
</dbReference>
<protein>
    <submittedName>
        <fullName evidence="4">Putative pachytene checkpoint component pch2</fullName>
    </submittedName>
</protein>
<keyword evidence="2" id="KW-0067">ATP-binding</keyword>
<evidence type="ECO:0000313" key="5">
    <source>
        <dbReference type="Proteomes" id="UP000030854"/>
    </source>
</evidence>
<comment type="caution">
    <text evidence="4">The sequence shown here is derived from an EMBL/GenBank/DDBJ whole genome shotgun (WGS) entry which is preliminary data.</text>
</comment>
<sequence length="489" mass="55648">MSEAKGVIFIEARIRDDKINDADIDCISYEKLQAELEHQLSSENITFELLEDILDDTQNGEHKLGSLYQQAKDLLSSLKVVEYMGPAREFSCYTTEDVRVEVQIYSLYNSPDFNAEESQQLPQAEIISLPHVRLVFQDDIKDDLIWVVTNLLKFSRLGEIGEMNPLILLYGPPGSGKTSLCRGLAQKASIRLNTIYTQTRFIQIKTATLLSKYYSESARQVDEIFTKITQICTQNPDEFICVLIDEVESIASSREFSIKSGESQDSLRATNALLTGLDRTKMNSNVIFLFTSNMYEALDIAFIDRCGLKCSINPPTIVSQYEILRTKIQKLMRCGMIEVTHPIEAIPVYDEAILAYTAGHTHNPGCQLLDIVHLIRSTNIDPKFKKEFSGRSITQLPEQAILRYLRFEKCDLNLALTYITKFIMFEQDQGKKKVAVHDLGVKINMERKRKFRLILDDICDSQAADKYRKAILSLSLSTSLKIQIEECDP</sequence>
<dbReference type="GO" id="GO:0007131">
    <property type="term" value="P:reciprocal meiotic recombination"/>
    <property type="evidence" value="ECO:0007669"/>
    <property type="project" value="TreeGrafter"/>
</dbReference>
<keyword evidence="1" id="KW-0547">Nucleotide-binding</keyword>
<dbReference type="GO" id="GO:0005524">
    <property type="term" value="F:ATP binding"/>
    <property type="evidence" value="ECO:0007669"/>
    <property type="project" value="UniProtKB-KW"/>
</dbReference>
<dbReference type="GO" id="GO:0005634">
    <property type="term" value="C:nucleus"/>
    <property type="evidence" value="ECO:0007669"/>
    <property type="project" value="TreeGrafter"/>
</dbReference>